<dbReference type="InterPro" id="IPR004658">
    <property type="entry name" value="OMP_Slp"/>
</dbReference>
<dbReference type="PROSITE" id="PS51257">
    <property type="entry name" value="PROKAR_LIPOPROTEIN"/>
    <property type="match status" value="1"/>
</dbReference>
<dbReference type="RefSeq" id="WP_131977527.1">
    <property type="nucleotide sequence ID" value="NZ_SLYB01000018.1"/>
</dbReference>
<dbReference type="OrthoDB" id="5295757at2"/>
<dbReference type="AlphaFoldDB" id="A0A4R2SSW8"/>
<comment type="caution">
    <text evidence="1">The sequence shown here is derived from an EMBL/GenBank/DDBJ whole genome shotgun (WGS) entry which is preliminary data.</text>
</comment>
<dbReference type="Proteomes" id="UP000295763">
    <property type="component" value="Unassembled WGS sequence"/>
</dbReference>
<name>A0A4R2SSW8_9PAST</name>
<keyword evidence="2" id="KW-1185">Reference proteome</keyword>
<keyword evidence="1" id="KW-0449">Lipoprotein</keyword>
<evidence type="ECO:0000313" key="1">
    <source>
        <dbReference type="EMBL" id="TCP93457.1"/>
    </source>
</evidence>
<dbReference type="EMBL" id="SLYB01000018">
    <property type="protein sequence ID" value="TCP93457.1"/>
    <property type="molecule type" value="Genomic_DNA"/>
</dbReference>
<dbReference type="GO" id="GO:0019867">
    <property type="term" value="C:outer membrane"/>
    <property type="evidence" value="ECO:0007669"/>
    <property type="project" value="InterPro"/>
</dbReference>
<reference evidence="1 2" key="1">
    <citation type="submission" date="2019-03" db="EMBL/GenBank/DDBJ databases">
        <title>Genomic Encyclopedia of Type Strains, Phase IV (KMG-IV): sequencing the most valuable type-strain genomes for metagenomic binning, comparative biology and taxonomic classification.</title>
        <authorList>
            <person name="Goeker M."/>
        </authorList>
    </citation>
    <scope>NUCLEOTIDE SEQUENCE [LARGE SCALE GENOMIC DNA]</scope>
    <source>
        <strain evidence="1 2">DSM 28404</strain>
    </source>
</reference>
<proteinExistence type="predicted"/>
<gene>
    <name evidence="1" type="ORF">EDC44_1186</name>
</gene>
<protein>
    <submittedName>
        <fullName evidence="1">Outer membrane lipoprotein</fullName>
    </submittedName>
</protein>
<dbReference type="PANTHER" id="PTHR37530:SF1">
    <property type="entry name" value="OUTER MEMBRANE PROTEIN SLP"/>
    <property type="match status" value="1"/>
</dbReference>
<organism evidence="1 2">
    <name type="scientific">Cricetibacter osteomyelitidis</name>
    <dbReference type="NCBI Taxonomy" id="1521931"/>
    <lineage>
        <taxon>Bacteria</taxon>
        <taxon>Pseudomonadati</taxon>
        <taxon>Pseudomonadota</taxon>
        <taxon>Gammaproteobacteria</taxon>
        <taxon>Pasteurellales</taxon>
        <taxon>Pasteurellaceae</taxon>
        <taxon>Cricetibacter</taxon>
    </lineage>
</organism>
<accession>A0A4R2SSW8</accession>
<dbReference type="Pfam" id="PF03843">
    <property type="entry name" value="Slp"/>
    <property type="match status" value="1"/>
</dbReference>
<dbReference type="NCBIfam" id="TIGR00752">
    <property type="entry name" value="slp"/>
    <property type="match status" value="1"/>
</dbReference>
<dbReference type="PIRSF" id="PIRSF004982">
    <property type="entry name" value="SlP"/>
    <property type="match status" value="1"/>
</dbReference>
<evidence type="ECO:0000313" key="2">
    <source>
        <dbReference type="Proteomes" id="UP000295763"/>
    </source>
</evidence>
<sequence length="184" mass="21362">MKKLLIFLPLFVGLSACVNPPKGLEANDFTITNIKKIEADDYACQCKPVRLGGKVLSATALQHQTKLEILSYPVSKFSAKPVIDAMSDGRFISYVKGFVDPEAVKEQYVTVSGKLKKPETGKIDQVNYQYPVVQADQFKQWRLAQEYYYDYNDWDYWGYWGYGHFRHFGFGGIWREPKLRYRLY</sequence>
<dbReference type="PANTHER" id="PTHR37530">
    <property type="entry name" value="OUTER MEMBRANE PROTEIN SLP"/>
    <property type="match status" value="1"/>
</dbReference>